<dbReference type="GO" id="GO:0005829">
    <property type="term" value="C:cytosol"/>
    <property type="evidence" value="ECO:0007669"/>
    <property type="project" value="TreeGrafter"/>
</dbReference>
<dbReference type="EC" id="2.1.1.266" evidence="1"/>
<dbReference type="PROSITE" id="PS00092">
    <property type="entry name" value="N6_MTASE"/>
    <property type="match status" value="1"/>
</dbReference>
<dbReference type="PANTHER" id="PTHR37426">
    <property type="entry name" value="RIBOSOMAL RNA LARGE SUBUNIT METHYLTRANSFERASE J"/>
    <property type="match status" value="1"/>
</dbReference>
<organism evidence="2 3">
    <name type="scientific">Polynucleobacter cosmopolitanus</name>
    <dbReference type="NCBI Taxonomy" id="351345"/>
    <lineage>
        <taxon>Bacteria</taxon>
        <taxon>Pseudomonadati</taxon>
        <taxon>Pseudomonadota</taxon>
        <taxon>Betaproteobacteria</taxon>
        <taxon>Burkholderiales</taxon>
        <taxon>Burkholderiaceae</taxon>
        <taxon>Polynucleobacter</taxon>
    </lineage>
</organism>
<evidence type="ECO:0000313" key="2">
    <source>
        <dbReference type="EMBL" id="OXL16301.1"/>
    </source>
</evidence>
<keyword evidence="1 2" id="KW-0808">Transferase</keyword>
<dbReference type="InterPro" id="IPR002052">
    <property type="entry name" value="DNA_methylase_N6_adenine_CS"/>
</dbReference>
<name>A0A229FWB7_9BURK</name>
<keyword evidence="1" id="KW-0949">S-adenosyl-L-methionine</keyword>
<feature type="binding site" evidence="1">
    <location>
        <begin position="143"/>
        <end position="144"/>
    </location>
    <ligand>
        <name>S-adenosyl-L-methionine</name>
        <dbReference type="ChEBI" id="CHEBI:59789"/>
    </ligand>
</feature>
<comment type="caution">
    <text evidence="2">The sequence shown here is derived from an EMBL/GenBank/DDBJ whole genome shotgun (WGS) entry which is preliminary data.</text>
</comment>
<feature type="active site" description="Proton acceptor" evidence="1">
    <location>
        <position position="164"/>
    </location>
</feature>
<comment type="function">
    <text evidence="1">Specifically methylates the adenine in position 2030 of 23S rRNA.</text>
</comment>
<keyword evidence="3" id="KW-1185">Reference proteome</keyword>
<feature type="binding site" evidence="1">
    <location>
        <position position="118"/>
    </location>
    <ligand>
        <name>S-adenosyl-L-methionine</name>
        <dbReference type="ChEBI" id="CHEBI:59789"/>
    </ligand>
</feature>
<reference evidence="2 3" key="1">
    <citation type="submission" date="2017-06" db="EMBL/GenBank/DDBJ databases">
        <title>Reclassification of a Polynucleobacter cosmopolitanus strain isolated from tropical Lake Victoria as Polynucleobacter victoriensis comb. nov.</title>
        <authorList>
            <person name="Hahn M.W."/>
        </authorList>
    </citation>
    <scope>NUCLEOTIDE SEQUENCE [LARGE SCALE GENOMIC DNA]</scope>
    <source>
        <strain evidence="2 3">MWH-MoIso2</strain>
    </source>
</reference>
<keyword evidence="1" id="KW-0694">RNA-binding</keyword>
<proteinExistence type="inferred from homology"/>
<dbReference type="GO" id="GO:0070475">
    <property type="term" value="P:rRNA base methylation"/>
    <property type="evidence" value="ECO:0007669"/>
    <property type="project" value="UniProtKB-UniRule"/>
</dbReference>
<evidence type="ECO:0000313" key="3">
    <source>
        <dbReference type="Proteomes" id="UP000215188"/>
    </source>
</evidence>
<comment type="catalytic activity">
    <reaction evidence="1">
        <text>adenosine(2030) in 23S rRNA + S-adenosyl-L-methionine = N(6)-methyladenosine(2030) in 23S rRNA + S-adenosyl-L-homocysteine + H(+)</text>
        <dbReference type="Rhea" id="RHEA:43736"/>
        <dbReference type="Rhea" id="RHEA-COMP:10668"/>
        <dbReference type="Rhea" id="RHEA-COMP:10669"/>
        <dbReference type="ChEBI" id="CHEBI:15378"/>
        <dbReference type="ChEBI" id="CHEBI:57856"/>
        <dbReference type="ChEBI" id="CHEBI:59789"/>
        <dbReference type="ChEBI" id="CHEBI:74411"/>
        <dbReference type="ChEBI" id="CHEBI:74449"/>
        <dbReference type="EC" id="2.1.1.266"/>
    </reaction>
</comment>
<accession>A0A229FWB7</accession>
<dbReference type="HAMAP" id="MF_00934">
    <property type="entry name" value="23SrRNA_methyltr_J"/>
    <property type="match status" value="1"/>
</dbReference>
<dbReference type="Pfam" id="PF04378">
    <property type="entry name" value="RsmJ"/>
    <property type="match status" value="1"/>
</dbReference>
<feature type="binding site" evidence="1">
    <location>
        <position position="19"/>
    </location>
    <ligand>
        <name>S-adenosyl-L-methionine</name>
        <dbReference type="ChEBI" id="CHEBI:59789"/>
    </ligand>
</feature>
<dbReference type="PANTHER" id="PTHR37426:SF1">
    <property type="entry name" value="RIBOSOMAL RNA LARGE SUBUNIT METHYLTRANSFERASE J"/>
    <property type="match status" value="1"/>
</dbReference>
<dbReference type="GO" id="GO:0003723">
    <property type="term" value="F:RNA binding"/>
    <property type="evidence" value="ECO:0007669"/>
    <property type="project" value="UniProtKB-UniRule"/>
</dbReference>
<dbReference type="InterPro" id="IPR029063">
    <property type="entry name" value="SAM-dependent_MTases_sf"/>
</dbReference>
<dbReference type="OrthoDB" id="9791274at2"/>
<dbReference type="GO" id="GO:0036307">
    <property type="term" value="F:23S rRNA (adenine(2030)-N(6))-methyltransferase activity"/>
    <property type="evidence" value="ECO:0007669"/>
    <property type="project" value="UniProtKB-UniRule"/>
</dbReference>
<evidence type="ECO:0000256" key="1">
    <source>
        <dbReference type="HAMAP-Rule" id="MF_00934"/>
    </source>
</evidence>
<keyword evidence="1" id="KW-0698">rRNA processing</keyword>
<dbReference type="EMBL" id="NJGG01000001">
    <property type="protein sequence ID" value="OXL16301.1"/>
    <property type="molecule type" value="Genomic_DNA"/>
</dbReference>
<dbReference type="Gene3D" id="3.40.50.150">
    <property type="entry name" value="Vaccinia Virus protein VP39"/>
    <property type="match status" value="1"/>
</dbReference>
<gene>
    <name evidence="1" type="primary">rlmJ</name>
    <name evidence="2" type="ORF">AOC33_04330</name>
</gene>
<protein>
    <recommendedName>
        <fullName evidence="1">Ribosomal RNA large subunit methyltransferase J</fullName>
        <ecNumber evidence="1">2.1.1.266</ecNumber>
    </recommendedName>
    <alternativeName>
        <fullName evidence="1">23S rRNA (adenine(2030)-N6)-methyltransferase</fullName>
    </alternativeName>
    <alternativeName>
        <fullName evidence="1">23S rRNA m6A2030 methyltransferase</fullName>
    </alternativeName>
</protein>
<dbReference type="Proteomes" id="UP000215188">
    <property type="component" value="Unassembled WGS sequence"/>
</dbReference>
<feature type="site" description="Interaction with substrate rRNA" evidence="1">
    <location>
        <position position="4"/>
    </location>
</feature>
<dbReference type="InterPro" id="IPR007473">
    <property type="entry name" value="RlmJ"/>
</dbReference>
<feature type="binding site" evidence="1">
    <location>
        <position position="100"/>
    </location>
    <ligand>
        <name>S-adenosyl-L-methionine</name>
        <dbReference type="ChEBI" id="CHEBI:59789"/>
    </ligand>
</feature>
<dbReference type="AlphaFoldDB" id="A0A229FWB7"/>
<dbReference type="RefSeq" id="WP_089515327.1">
    <property type="nucleotide sequence ID" value="NZ_NJGG01000001.1"/>
</dbReference>
<comment type="subunit">
    <text evidence="1">Monomer.</text>
</comment>
<comment type="similarity">
    <text evidence="1">Belongs to the RlmJ family.</text>
</comment>
<feature type="binding site" evidence="1">
    <location>
        <position position="164"/>
    </location>
    <ligand>
        <name>S-adenosyl-L-methionine</name>
        <dbReference type="ChEBI" id="CHEBI:59789"/>
    </ligand>
</feature>
<dbReference type="SUPFAM" id="SSF53335">
    <property type="entry name" value="S-adenosyl-L-methionine-dependent methyltransferases"/>
    <property type="match status" value="1"/>
</dbReference>
<keyword evidence="1 2" id="KW-0489">Methyltransferase</keyword>
<feature type="binding site" evidence="1">
    <location>
        <position position="42"/>
    </location>
    <ligand>
        <name>S-adenosyl-L-methionine</name>
        <dbReference type="ChEBI" id="CHEBI:59789"/>
    </ligand>
</feature>
<sequence length="275" mass="31322">MLAYRHAFHAGNHADVLKHCVLQQILLYMNQKDKPYWVIDTHAGAGMYSLESEYANTKGEYHNGVARLQGRDDLPPILQDYLDLVKVCNNKGEWTLYPGSPEIIRRTIRAEDRMRLFELHPTDHDLLAEHFDRDRQAKIFKSDGFAALKALLPPPTKRGLIFMDPPYEIKSDYAKVITALEDGLSRFAEGVYVVWYPILTRGDHIPLVESMRALSEKTLNVSITVQEPDERGFGMLGSGLCVINPPWVLKEKLENILPYLVDALAQFDGAHYELS</sequence>